<dbReference type="Proteomes" id="UP001556631">
    <property type="component" value="Unassembled WGS sequence"/>
</dbReference>
<feature type="domain" description="Flp pilus assembly protein RcpC/CpaB" evidence="2">
    <location>
        <begin position="121"/>
        <end position="235"/>
    </location>
</feature>
<dbReference type="EMBL" id="JBFPJR010000010">
    <property type="protein sequence ID" value="MEX0427437.1"/>
    <property type="molecule type" value="Genomic_DNA"/>
</dbReference>
<accession>A0ABV3SWW8</accession>
<keyword evidence="4" id="KW-1185">Reference proteome</keyword>
<reference evidence="3 4" key="1">
    <citation type="submission" date="2024-07" db="EMBL/GenBank/DDBJ databases">
        <authorList>
            <person name="Lee S."/>
            <person name="Kang M."/>
        </authorList>
    </citation>
    <scope>NUCLEOTIDE SEQUENCE [LARGE SCALE GENOMIC DNA]</scope>
    <source>
        <strain evidence="3 4">DS6</strain>
    </source>
</reference>
<dbReference type="Pfam" id="PF16976">
    <property type="entry name" value="RcpC"/>
    <property type="match status" value="1"/>
</dbReference>
<evidence type="ECO:0000259" key="2">
    <source>
        <dbReference type="Pfam" id="PF16976"/>
    </source>
</evidence>
<sequence>MERRRILVVAAALVAALGAVLVLLYVHGADSRAQAQFATRQVLTATQAIAQGESFDDAVKAGKIDTRSVVTADVVPGALGQEGVSSLTGTSALAPIYPGQQILAAEFGDKAGAATTTSLPIPAKHVAISVTLTDPARVAGYVEPGSRVAVFLNGSDAGGAAFTRLLLPDVTVLGVGSTPAAGTTTSTGSSTDSATGGSAAPTETLPNTLITLAVTQKQAQKVLFAQQNGALSFALLGSKSGVKAGPRTDLGNLFE</sequence>
<name>A0ABV3SWW8_9ACTN</name>
<evidence type="ECO:0000256" key="1">
    <source>
        <dbReference type="SAM" id="MobiDB-lite"/>
    </source>
</evidence>
<feature type="region of interest" description="Disordered" evidence="1">
    <location>
        <begin position="178"/>
        <end position="202"/>
    </location>
</feature>
<organism evidence="3 4">
    <name type="scientific">Nocardioides eburneus</name>
    <dbReference type="NCBI Taxonomy" id="3231482"/>
    <lineage>
        <taxon>Bacteria</taxon>
        <taxon>Bacillati</taxon>
        <taxon>Actinomycetota</taxon>
        <taxon>Actinomycetes</taxon>
        <taxon>Propionibacteriales</taxon>
        <taxon>Nocardioidaceae</taxon>
        <taxon>Nocardioides</taxon>
    </lineage>
</organism>
<dbReference type="RefSeq" id="WP_367992820.1">
    <property type="nucleotide sequence ID" value="NZ_JBFPJR010000010.1"/>
</dbReference>
<dbReference type="InterPro" id="IPR017592">
    <property type="entry name" value="Pilus_assmbl_Flp-typ_CpaB"/>
</dbReference>
<gene>
    <name evidence="3" type="primary">cpaB</name>
    <name evidence="3" type="ORF">AB3X52_07400</name>
</gene>
<protein>
    <submittedName>
        <fullName evidence="3">Flp pilus assembly protein CpaB</fullName>
    </submittedName>
</protein>
<proteinExistence type="predicted"/>
<dbReference type="NCBIfam" id="TIGR03177">
    <property type="entry name" value="pilus_cpaB"/>
    <property type="match status" value="1"/>
</dbReference>
<evidence type="ECO:0000313" key="3">
    <source>
        <dbReference type="EMBL" id="MEX0427437.1"/>
    </source>
</evidence>
<evidence type="ECO:0000313" key="4">
    <source>
        <dbReference type="Proteomes" id="UP001556631"/>
    </source>
</evidence>
<comment type="caution">
    <text evidence="3">The sequence shown here is derived from an EMBL/GenBank/DDBJ whole genome shotgun (WGS) entry which is preliminary data.</text>
</comment>
<dbReference type="InterPro" id="IPR031571">
    <property type="entry name" value="RcpC_dom"/>
</dbReference>